<evidence type="ECO:0000256" key="2">
    <source>
        <dbReference type="ARBA" id="ARBA00023163"/>
    </source>
</evidence>
<proteinExistence type="predicted"/>
<evidence type="ECO:0000313" key="6">
    <source>
        <dbReference type="Proteomes" id="UP000708208"/>
    </source>
</evidence>
<dbReference type="PANTHER" id="PTHR24083">
    <property type="entry name" value="NUCLEAR HORMONE RECEPTOR"/>
    <property type="match status" value="1"/>
</dbReference>
<feature type="domain" description="NR LBD" evidence="4">
    <location>
        <begin position="1"/>
        <end position="191"/>
    </location>
</feature>
<gene>
    <name evidence="5" type="ORF">AFUS01_LOCUS33732</name>
</gene>
<dbReference type="PROSITE" id="PS51843">
    <property type="entry name" value="NR_LBD"/>
    <property type="match status" value="1"/>
</dbReference>
<dbReference type="EMBL" id="CAJVCH010529782">
    <property type="protein sequence ID" value="CAG7823519.1"/>
    <property type="molecule type" value="Genomic_DNA"/>
</dbReference>
<dbReference type="AlphaFoldDB" id="A0A8J2LIH9"/>
<dbReference type="InterPro" id="IPR000536">
    <property type="entry name" value="Nucl_hrmn_rcpt_lig-bd"/>
</dbReference>
<reference evidence="5" key="1">
    <citation type="submission" date="2021-06" db="EMBL/GenBank/DDBJ databases">
        <authorList>
            <person name="Hodson N. C."/>
            <person name="Mongue J. A."/>
            <person name="Jaron S. K."/>
        </authorList>
    </citation>
    <scope>NUCLEOTIDE SEQUENCE</scope>
</reference>
<dbReference type="InterPro" id="IPR050274">
    <property type="entry name" value="Nuclear_hormone_rcpt_NR2"/>
</dbReference>
<dbReference type="SMART" id="SM00430">
    <property type="entry name" value="HOLI"/>
    <property type="match status" value="1"/>
</dbReference>
<evidence type="ECO:0000259" key="4">
    <source>
        <dbReference type="PROSITE" id="PS51843"/>
    </source>
</evidence>
<keyword evidence="3" id="KW-0675">Receptor</keyword>
<evidence type="ECO:0000256" key="1">
    <source>
        <dbReference type="ARBA" id="ARBA00023015"/>
    </source>
</evidence>
<protein>
    <recommendedName>
        <fullName evidence="4">NR LBD domain-containing protein</fullName>
    </recommendedName>
</protein>
<organism evidence="5 6">
    <name type="scientific">Allacma fusca</name>
    <dbReference type="NCBI Taxonomy" id="39272"/>
    <lineage>
        <taxon>Eukaryota</taxon>
        <taxon>Metazoa</taxon>
        <taxon>Ecdysozoa</taxon>
        <taxon>Arthropoda</taxon>
        <taxon>Hexapoda</taxon>
        <taxon>Collembola</taxon>
        <taxon>Symphypleona</taxon>
        <taxon>Sminthuridae</taxon>
        <taxon>Allacma</taxon>
    </lineage>
</organism>
<evidence type="ECO:0000313" key="5">
    <source>
        <dbReference type="EMBL" id="CAG7823519.1"/>
    </source>
</evidence>
<evidence type="ECO:0000256" key="3">
    <source>
        <dbReference type="ARBA" id="ARBA00023170"/>
    </source>
</evidence>
<dbReference type="Proteomes" id="UP000708208">
    <property type="component" value="Unassembled WGS sequence"/>
</dbReference>
<comment type="caution">
    <text evidence="5">The sequence shown here is derived from an EMBL/GenBank/DDBJ whole genome shotgun (WGS) entry which is preliminary data.</text>
</comment>
<dbReference type="Pfam" id="PF00104">
    <property type="entry name" value="Hormone_recep"/>
    <property type="match status" value="1"/>
</dbReference>
<keyword evidence="6" id="KW-1185">Reference proteome</keyword>
<name>A0A8J2LIH9_9HEXA</name>
<dbReference type="OrthoDB" id="5774777at2759"/>
<keyword evidence="1" id="KW-0805">Transcription regulation</keyword>
<feature type="non-terminal residue" evidence="5">
    <location>
        <position position="1"/>
    </location>
</feature>
<feature type="non-terminal residue" evidence="5">
    <location>
        <position position="191"/>
    </location>
</feature>
<accession>A0A8J2LIH9</accession>
<keyword evidence="2" id="KW-0804">Transcription</keyword>
<sequence length="191" mass="21609">FGWQQMLQAHQKTLGMHPTCSTMPSPSSSGLLGGLGSSVSFPMMMFGTETLCETAARLLFMNVKWAKSVPAFVSLPFRDQLILLEESWRELFVLGASQFNLPLGTNLFPSPHNQHCRDNSNSDNLKREEEMLQELKNWQNAVEKFREMNLDQTEFACLRAIILFNTESVQSSQELKDSRFIAALQDQAQST</sequence>